<reference evidence="12 13" key="1">
    <citation type="submission" date="2020-08" db="EMBL/GenBank/DDBJ databases">
        <title>Genomic Encyclopedia of Type Strains, Phase III (KMG-III): the genomes of soil and plant-associated and newly described type strains.</title>
        <authorList>
            <person name="Whitman W."/>
        </authorList>
    </citation>
    <scope>NUCLEOTIDE SEQUENCE [LARGE SCALE GENOMIC DNA]</scope>
    <source>
        <strain evidence="12 13">CECT 4462</strain>
    </source>
</reference>
<evidence type="ECO:0000313" key="13">
    <source>
        <dbReference type="Proteomes" id="UP000549250"/>
    </source>
</evidence>
<feature type="binding site" evidence="8">
    <location>
        <begin position="126"/>
        <end position="130"/>
    </location>
    <ligand>
        <name>NADP(+)</name>
        <dbReference type="ChEBI" id="CHEBI:58349"/>
    </ligand>
</feature>
<comment type="catalytic activity">
    <reaction evidence="7 8">
        <text>shikimate + NADP(+) = 3-dehydroshikimate + NADPH + H(+)</text>
        <dbReference type="Rhea" id="RHEA:17737"/>
        <dbReference type="ChEBI" id="CHEBI:15378"/>
        <dbReference type="ChEBI" id="CHEBI:16630"/>
        <dbReference type="ChEBI" id="CHEBI:36208"/>
        <dbReference type="ChEBI" id="CHEBI:57783"/>
        <dbReference type="ChEBI" id="CHEBI:58349"/>
        <dbReference type="EC" id="1.1.1.25"/>
    </reaction>
</comment>
<evidence type="ECO:0000256" key="1">
    <source>
        <dbReference type="ARBA" id="ARBA00004871"/>
    </source>
</evidence>
<evidence type="ECO:0000259" key="11">
    <source>
        <dbReference type="Pfam" id="PF18317"/>
    </source>
</evidence>
<keyword evidence="4 8" id="KW-0521">NADP</keyword>
<dbReference type="CDD" id="cd01065">
    <property type="entry name" value="NAD_bind_Shikimate_DH"/>
    <property type="match status" value="1"/>
</dbReference>
<dbReference type="EC" id="1.1.1.25" evidence="2 8"/>
<evidence type="ECO:0000256" key="7">
    <source>
        <dbReference type="ARBA" id="ARBA00049442"/>
    </source>
</evidence>
<comment type="function">
    <text evidence="8">Involved in the biosynthesis of the chorismate, which leads to the biosynthesis of aromatic amino acids. Catalyzes the reversible NADPH linked reduction of 3-dehydroshikimate (DHSA) to yield shikimate (SA).</text>
</comment>
<feature type="binding site" evidence="8">
    <location>
        <position position="103"/>
    </location>
    <ligand>
        <name>shikimate</name>
        <dbReference type="ChEBI" id="CHEBI:36208"/>
    </ligand>
</feature>
<evidence type="ECO:0000259" key="9">
    <source>
        <dbReference type="Pfam" id="PF01488"/>
    </source>
</evidence>
<evidence type="ECO:0000256" key="6">
    <source>
        <dbReference type="ARBA" id="ARBA00023141"/>
    </source>
</evidence>
<comment type="caution">
    <text evidence="12">The sequence shown here is derived from an EMBL/GenBank/DDBJ whole genome shotgun (WGS) entry which is preliminary data.</text>
</comment>
<keyword evidence="5 8" id="KW-0560">Oxidoreductase</keyword>
<dbReference type="NCBIfam" id="TIGR00507">
    <property type="entry name" value="aroE"/>
    <property type="match status" value="1"/>
</dbReference>
<dbReference type="SUPFAM" id="SSF53223">
    <property type="entry name" value="Aminoacid dehydrogenase-like, N-terminal domain"/>
    <property type="match status" value="1"/>
</dbReference>
<feature type="binding site" evidence="8">
    <location>
        <position position="79"/>
    </location>
    <ligand>
        <name>NADP(+)</name>
        <dbReference type="ChEBI" id="CHEBI:58349"/>
    </ligand>
</feature>
<proteinExistence type="inferred from homology"/>
<comment type="caution">
    <text evidence="8">Lacks conserved residue(s) required for the propagation of feature annotation.</text>
</comment>
<dbReference type="InterPro" id="IPR006151">
    <property type="entry name" value="Shikm_DH/Glu-tRNA_Rdtase"/>
</dbReference>
<feature type="binding site" evidence="8">
    <location>
        <position position="63"/>
    </location>
    <ligand>
        <name>shikimate</name>
        <dbReference type="ChEBI" id="CHEBI:36208"/>
    </ligand>
</feature>
<dbReference type="RefSeq" id="WP_183166070.1">
    <property type="nucleotide sequence ID" value="NZ_JACHXI010000005.1"/>
</dbReference>
<dbReference type="Pfam" id="PF18317">
    <property type="entry name" value="SDH_C"/>
    <property type="match status" value="1"/>
</dbReference>
<dbReference type="GO" id="GO:0019632">
    <property type="term" value="P:shikimate metabolic process"/>
    <property type="evidence" value="ECO:0007669"/>
    <property type="project" value="InterPro"/>
</dbReference>
<evidence type="ECO:0000256" key="3">
    <source>
        <dbReference type="ARBA" id="ARBA00022605"/>
    </source>
</evidence>
<evidence type="ECO:0000256" key="2">
    <source>
        <dbReference type="ARBA" id="ARBA00012962"/>
    </source>
</evidence>
<dbReference type="InterPro" id="IPR036291">
    <property type="entry name" value="NAD(P)-bd_dom_sf"/>
</dbReference>
<evidence type="ECO:0000256" key="8">
    <source>
        <dbReference type="HAMAP-Rule" id="MF_00222"/>
    </source>
</evidence>
<feature type="active site" description="Proton acceptor" evidence="8">
    <location>
        <position position="67"/>
    </location>
</feature>
<dbReference type="AlphaFoldDB" id="A0A839T3Q4"/>
<dbReference type="HAMAP" id="MF_00222">
    <property type="entry name" value="Shikimate_DH_AroE"/>
    <property type="match status" value="1"/>
</dbReference>
<feature type="binding site" evidence="8">
    <location>
        <position position="240"/>
    </location>
    <ligand>
        <name>shikimate</name>
        <dbReference type="ChEBI" id="CHEBI:36208"/>
    </ligand>
</feature>
<dbReference type="GO" id="GO:0008652">
    <property type="term" value="P:amino acid biosynthetic process"/>
    <property type="evidence" value="ECO:0007669"/>
    <property type="project" value="UniProtKB-KW"/>
</dbReference>
<dbReference type="GO" id="GO:0009073">
    <property type="term" value="P:aromatic amino acid family biosynthetic process"/>
    <property type="evidence" value="ECO:0007669"/>
    <property type="project" value="UniProtKB-KW"/>
</dbReference>
<evidence type="ECO:0000259" key="10">
    <source>
        <dbReference type="Pfam" id="PF08501"/>
    </source>
</evidence>
<evidence type="ECO:0000256" key="5">
    <source>
        <dbReference type="ARBA" id="ARBA00023002"/>
    </source>
</evidence>
<feature type="domain" description="Quinate/shikimate 5-dehydrogenase/glutamyl-tRNA reductase" evidence="9">
    <location>
        <begin position="110"/>
        <end position="186"/>
    </location>
</feature>
<organism evidence="12 13">
    <name type="scientific">Azomonas macrocytogenes</name>
    <name type="common">Azotobacter macrocytogenes</name>
    <dbReference type="NCBI Taxonomy" id="69962"/>
    <lineage>
        <taxon>Bacteria</taxon>
        <taxon>Pseudomonadati</taxon>
        <taxon>Pseudomonadota</taxon>
        <taxon>Gammaproteobacteria</taxon>
        <taxon>Pseudomonadales</taxon>
        <taxon>Pseudomonadaceae</taxon>
        <taxon>Azomonas</taxon>
    </lineage>
</organism>
<dbReference type="InterPro" id="IPR041121">
    <property type="entry name" value="SDH_C"/>
</dbReference>
<feature type="binding site" evidence="8">
    <location>
        <position position="210"/>
    </location>
    <ligand>
        <name>NADP(+)</name>
        <dbReference type="ChEBI" id="CHEBI:58349"/>
    </ligand>
</feature>
<dbReference type="SUPFAM" id="SSF51735">
    <property type="entry name" value="NAD(P)-binding Rossmann-fold domains"/>
    <property type="match status" value="1"/>
</dbReference>
<dbReference type="InterPro" id="IPR011342">
    <property type="entry name" value="Shikimate_DH"/>
</dbReference>
<dbReference type="Gene3D" id="3.40.50.10860">
    <property type="entry name" value="Leucine Dehydrogenase, chain A, domain 1"/>
    <property type="match status" value="1"/>
</dbReference>
<feature type="binding site" evidence="8">
    <location>
        <position position="233"/>
    </location>
    <ligand>
        <name>NADP(+)</name>
        <dbReference type="ChEBI" id="CHEBI:58349"/>
    </ligand>
</feature>
<dbReference type="Gene3D" id="3.40.50.720">
    <property type="entry name" value="NAD(P)-binding Rossmann-like Domain"/>
    <property type="match status" value="1"/>
</dbReference>
<dbReference type="InterPro" id="IPR022893">
    <property type="entry name" value="Shikimate_DH_fam"/>
</dbReference>
<keyword evidence="13" id="KW-1185">Reference proteome</keyword>
<name>A0A839T3Q4_AZOMA</name>
<comment type="similarity">
    <text evidence="8">Belongs to the shikimate dehydrogenase family.</text>
</comment>
<comment type="pathway">
    <text evidence="1 8">Metabolic intermediate biosynthesis; chorismate biosynthesis; chorismate from D-erythrose 4-phosphate and phosphoenolpyruvate: step 4/7.</text>
</comment>
<feature type="domain" description="SDH C-terminal" evidence="11">
    <location>
        <begin position="233"/>
        <end position="263"/>
    </location>
</feature>
<feature type="domain" description="Shikimate dehydrogenase substrate binding N-terminal" evidence="10">
    <location>
        <begin position="18"/>
        <end position="90"/>
    </location>
</feature>
<evidence type="ECO:0000313" key="12">
    <source>
        <dbReference type="EMBL" id="MBB3103116.1"/>
    </source>
</evidence>
<dbReference type="UniPathway" id="UPA00053">
    <property type="reaction ID" value="UER00087"/>
</dbReference>
<dbReference type="Pfam" id="PF01488">
    <property type="entry name" value="Shikimate_DH"/>
    <property type="match status" value="1"/>
</dbReference>
<dbReference type="PANTHER" id="PTHR21089:SF1">
    <property type="entry name" value="BIFUNCTIONAL 3-DEHYDROQUINATE DEHYDRATASE_SHIKIMATE DEHYDROGENASE, CHLOROPLASTIC"/>
    <property type="match status" value="1"/>
</dbReference>
<dbReference type="PANTHER" id="PTHR21089">
    <property type="entry name" value="SHIKIMATE DEHYDROGENASE"/>
    <property type="match status" value="1"/>
</dbReference>
<comment type="subunit">
    <text evidence="8">Homodimer.</text>
</comment>
<accession>A0A839T3Q4</accession>
<dbReference type="InterPro" id="IPR046346">
    <property type="entry name" value="Aminoacid_DH-like_N_sf"/>
</dbReference>
<dbReference type="InterPro" id="IPR013708">
    <property type="entry name" value="Shikimate_DH-bd_N"/>
</dbReference>
<dbReference type="GO" id="GO:0050661">
    <property type="term" value="F:NADP binding"/>
    <property type="evidence" value="ECO:0007669"/>
    <property type="project" value="InterPro"/>
</dbReference>
<keyword evidence="3 8" id="KW-0028">Amino-acid biosynthesis</keyword>
<dbReference type="Pfam" id="PF08501">
    <property type="entry name" value="Shikimate_dh_N"/>
    <property type="match status" value="1"/>
</dbReference>
<dbReference type="Proteomes" id="UP000549250">
    <property type="component" value="Unassembled WGS sequence"/>
</dbReference>
<evidence type="ECO:0000256" key="4">
    <source>
        <dbReference type="ARBA" id="ARBA00022857"/>
    </source>
</evidence>
<sequence>MPRSLPTLCGSIMGEPFSLGEKIHNAAYQALGLDYTFVCFGVEDPQGAVQAIRTLGIRGMNVSMPYKSVVMAFLDAIDESAQVIGAVNTINNVDGVLTGYNTDFIGAVRALQEATNLNGKRVAIIGAGGAARAVVHGCRQAGAKVQVFNRSAERGQELAATLDVGFAGSIDKFEAQAFDIVINATSVGFRQPEVNPLDGKLAPHLIVMDVAFIPTETALLQQARKLGCIVVTGTRMLLHQACRQIELYTGHEAPIQVMEQAMLKEIQRLRL</sequence>
<dbReference type="GO" id="GO:0009423">
    <property type="term" value="P:chorismate biosynthetic process"/>
    <property type="evidence" value="ECO:0007669"/>
    <property type="project" value="UniProtKB-UniRule"/>
</dbReference>
<gene>
    <name evidence="8" type="primary">aroE</name>
    <name evidence="12" type="ORF">FHR87_001511</name>
</gene>
<feature type="binding site" evidence="8">
    <location>
        <position position="88"/>
    </location>
    <ligand>
        <name>shikimate</name>
        <dbReference type="ChEBI" id="CHEBI:36208"/>
    </ligand>
</feature>
<dbReference type="GO" id="GO:0004764">
    <property type="term" value="F:shikimate 3-dehydrogenase (NADP+) activity"/>
    <property type="evidence" value="ECO:0007669"/>
    <property type="project" value="UniProtKB-UniRule"/>
</dbReference>
<dbReference type="GO" id="GO:0005829">
    <property type="term" value="C:cytosol"/>
    <property type="evidence" value="ECO:0007669"/>
    <property type="project" value="TreeGrafter"/>
</dbReference>
<dbReference type="EMBL" id="JACHXI010000005">
    <property type="protein sequence ID" value="MBB3103116.1"/>
    <property type="molecule type" value="Genomic_DNA"/>
</dbReference>
<keyword evidence="6 8" id="KW-0057">Aromatic amino acid biosynthesis</keyword>
<protein>
    <recommendedName>
        <fullName evidence="2 8">Shikimate dehydrogenase (NADP(+))</fullName>
        <shortName evidence="8">SDH</shortName>
        <ecNumber evidence="2 8">1.1.1.25</ecNumber>
    </recommendedName>
</protein>